<dbReference type="Gene3D" id="1.20.1300.10">
    <property type="entry name" value="Fumarate reductase/succinate dehydrogenase, transmembrane subunit"/>
    <property type="match status" value="1"/>
</dbReference>
<keyword evidence="1" id="KW-1003">Cell membrane</keyword>
<dbReference type="InterPro" id="IPR003510">
    <property type="entry name" value="Fumarate_red_C"/>
</dbReference>
<reference evidence="6 7" key="1">
    <citation type="submission" date="2022-03" db="EMBL/GenBank/DDBJ databases">
        <title>Pseudonocardia alaer sp. nov., a novel actinomycete isolated from reed forest soil.</title>
        <authorList>
            <person name="Wang L."/>
        </authorList>
    </citation>
    <scope>NUCLEOTIDE SEQUENCE [LARGE SCALE GENOMIC DNA]</scope>
    <source>
        <strain evidence="6 7">Y-16303</strain>
    </source>
</reference>
<proteinExistence type="predicted"/>
<accession>A0ABS9T9N4</accession>
<dbReference type="EMBL" id="JAKXMK010000004">
    <property type="protein sequence ID" value="MCH6165133.1"/>
    <property type="molecule type" value="Genomic_DNA"/>
</dbReference>
<feature type="transmembrane region" description="Helical" evidence="5">
    <location>
        <begin position="116"/>
        <end position="135"/>
    </location>
</feature>
<sequence>MSEQTTNTARAGPYRPRTDLLWWVHRRSYVLFVLRELSSLFVAWFVVYLVLLVAAVHGGSSSYERFLAWSSRPWMVALNVVALAFVVLHAVTWFTLAPKAMAVRLRGRRLPARMVAAGHFAAWAVLSAVLAWIVLDGW</sequence>
<keyword evidence="4 5" id="KW-0472">Membrane</keyword>
<evidence type="ECO:0000256" key="3">
    <source>
        <dbReference type="ARBA" id="ARBA00022989"/>
    </source>
</evidence>
<evidence type="ECO:0008006" key="8">
    <source>
        <dbReference type="Google" id="ProtNLM"/>
    </source>
</evidence>
<keyword evidence="2 5" id="KW-0812">Transmembrane</keyword>
<evidence type="ECO:0000256" key="2">
    <source>
        <dbReference type="ARBA" id="ARBA00022692"/>
    </source>
</evidence>
<evidence type="ECO:0000313" key="6">
    <source>
        <dbReference type="EMBL" id="MCH6165133.1"/>
    </source>
</evidence>
<feature type="transmembrane region" description="Helical" evidence="5">
    <location>
        <begin position="76"/>
        <end position="96"/>
    </location>
</feature>
<protein>
    <recommendedName>
        <fullName evidence="8">Fumarate reductase subunit C</fullName>
    </recommendedName>
</protein>
<dbReference type="Proteomes" id="UP001299970">
    <property type="component" value="Unassembled WGS sequence"/>
</dbReference>
<evidence type="ECO:0000256" key="5">
    <source>
        <dbReference type="SAM" id="Phobius"/>
    </source>
</evidence>
<dbReference type="InterPro" id="IPR034804">
    <property type="entry name" value="SQR/QFR_C/D"/>
</dbReference>
<dbReference type="SUPFAM" id="SSF81343">
    <property type="entry name" value="Fumarate reductase respiratory complex transmembrane subunits"/>
    <property type="match status" value="1"/>
</dbReference>
<name>A0ABS9T9N4_9PSEU</name>
<keyword evidence="7" id="KW-1185">Reference proteome</keyword>
<dbReference type="PIRSF" id="PIRSF000180">
    <property type="entry name" value="FrdC"/>
    <property type="match status" value="1"/>
</dbReference>
<evidence type="ECO:0000256" key="4">
    <source>
        <dbReference type="ARBA" id="ARBA00023136"/>
    </source>
</evidence>
<dbReference type="RefSeq" id="WP_241035166.1">
    <property type="nucleotide sequence ID" value="NZ_BAAAJF010000018.1"/>
</dbReference>
<dbReference type="Pfam" id="PF02300">
    <property type="entry name" value="Fumarate_red_C"/>
    <property type="match status" value="1"/>
</dbReference>
<keyword evidence="3 5" id="KW-1133">Transmembrane helix</keyword>
<gene>
    <name evidence="6" type="ORF">MMF94_05505</name>
</gene>
<comment type="caution">
    <text evidence="6">The sequence shown here is derived from an EMBL/GenBank/DDBJ whole genome shotgun (WGS) entry which is preliminary data.</text>
</comment>
<organism evidence="6 7">
    <name type="scientific">Pseudonocardia alaniniphila</name>
    <dbReference type="NCBI Taxonomy" id="75291"/>
    <lineage>
        <taxon>Bacteria</taxon>
        <taxon>Bacillati</taxon>
        <taxon>Actinomycetota</taxon>
        <taxon>Actinomycetes</taxon>
        <taxon>Pseudonocardiales</taxon>
        <taxon>Pseudonocardiaceae</taxon>
        <taxon>Pseudonocardia</taxon>
    </lineage>
</organism>
<evidence type="ECO:0000313" key="7">
    <source>
        <dbReference type="Proteomes" id="UP001299970"/>
    </source>
</evidence>
<feature type="transmembrane region" description="Helical" evidence="5">
    <location>
        <begin position="37"/>
        <end position="56"/>
    </location>
</feature>
<evidence type="ECO:0000256" key="1">
    <source>
        <dbReference type="ARBA" id="ARBA00022475"/>
    </source>
</evidence>